<keyword evidence="1" id="KW-0472">Membrane</keyword>
<name>A0A8T6QDQ4_ECOLX</name>
<protein>
    <submittedName>
        <fullName evidence="2">Type II secretion system protein</fullName>
    </submittedName>
</protein>
<evidence type="ECO:0000256" key="1">
    <source>
        <dbReference type="SAM" id="Phobius"/>
    </source>
</evidence>
<keyword evidence="1" id="KW-0812">Transmembrane</keyword>
<comment type="caution">
    <text evidence="2">The sequence shown here is derived from an EMBL/GenBank/DDBJ whole genome shotgun (WGS) entry which is preliminary data.</text>
</comment>
<dbReference type="EMBL" id="JAAGYP010000045">
    <property type="protein sequence ID" value="NEN72830.1"/>
    <property type="molecule type" value="Genomic_DNA"/>
</dbReference>
<dbReference type="AlphaFoldDB" id="A0A8T6QDQ4"/>
<accession>A0A8T6QDQ4</accession>
<organism evidence="2 3">
    <name type="scientific">Escherichia coli</name>
    <dbReference type="NCBI Taxonomy" id="562"/>
    <lineage>
        <taxon>Bacteria</taxon>
        <taxon>Pseudomonadati</taxon>
        <taxon>Pseudomonadota</taxon>
        <taxon>Gammaproteobacteria</taxon>
        <taxon>Enterobacterales</taxon>
        <taxon>Enterobacteriaceae</taxon>
        <taxon>Escherichia</taxon>
    </lineage>
</organism>
<keyword evidence="1" id="KW-1133">Transmembrane helix</keyword>
<dbReference type="Proteomes" id="UP000471360">
    <property type="component" value="Unassembled WGS sequence"/>
</dbReference>
<evidence type="ECO:0000313" key="2">
    <source>
        <dbReference type="EMBL" id="NEN72830.1"/>
    </source>
</evidence>
<evidence type="ECO:0000313" key="3">
    <source>
        <dbReference type="Proteomes" id="UP000471360"/>
    </source>
</evidence>
<reference evidence="2 3" key="1">
    <citation type="submission" date="2020-02" db="EMBL/GenBank/DDBJ databases">
        <authorList>
            <person name="Subbiah M."/>
            <person name="Call D."/>
        </authorList>
    </citation>
    <scope>NUCLEOTIDE SEQUENCE [LARGE SCALE GENOMIC DNA]</scope>
    <source>
        <strain evidence="2 3">8375wB1</strain>
    </source>
</reference>
<feature type="transmembrane region" description="Helical" evidence="1">
    <location>
        <begin position="6"/>
        <end position="27"/>
    </location>
</feature>
<sequence>MKKERGFSLVEIALFSVLIGVVIANIYDIKRTFVKNIYHKQLSLAICSYANAFSRYINMEENITGNITIEQLKNKGVITPFAKPQIGYFTVSFQIIKKNGEQYGLMKLHSNKKITTEEENLLSRNIGVYSSIKTPNFLKGLYYSIDINGNYTLGDGNIYAIIPPRYSKYQRCL</sequence>
<gene>
    <name evidence="2" type="ORF">G3W53_22500</name>
</gene>
<proteinExistence type="predicted"/>